<dbReference type="Pfam" id="PF00076">
    <property type="entry name" value="RRM_1"/>
    <property type="match status" value="1"/>
</dbReference>
<reference evidence="3 4" key="1">
    <citation type="journal article" date="2021" name="Commun. Biol.">
        <title>The genome of Shorea leprosula (Dipterocarpaceae) highlights the ecological relevance of drought in aseasonal tropical rainforests.</title>
        <authorList>
            <person name="Ng K.K.S."/>
            <person name="Kobayashi M.J."/>
            <person name="Fawcett J.A."/>
            <person name="Hatakeyama M."/>
            <person name="Paape T."/>
            <person name="Ng C.H."/>
            <person name="Ang C.C."/>
            <person name="Tnah L.H."/>
            <person name="Lee C.T."/>
            <person name="Nishiyama T."/>
            <person name="Sese J."/>
            <person name="O'Brien M.J."/>
            <person name="Copetti D."/>
            <person name="Mohd Noor M.I."/>
            <person name="Ong R.C."/>
            <person name="Putra M."/>
            <person name="Sireger I.Z."/>
            <person name="Indrioko S."/>
            <person name="Kosugi Y."/>
            <person name="Izuno A."/>
            <person name="Isagi Y."/>
            <person name="Lee S.L."/>
            <person name="Shimizu K.K."/>
        </authorList>
    </citation>
    <scope>NUCLEOTIDE SEQUENCE [LARGE SCALE GENOMIC DNA]</scope>
    <source>
        <strain evidence="3">214</strain>
    </source>
</reference>
<evidence type="ECO:0000313" key="3">
    <source>
        <dbReference type="EMBL" id="GKV22577.1"/>
    </source>
</evidence>
<feature type="region of interest" description="Disordered" evidence="1">
    <location>
        <begin position="244"/>
        <end position="318"/>
    </location>
</feature>
<gene>
    <name evidence="3" type="ORF">SLEP1_g32437</name>
</gene>
<dbReference type="Proteomes" id="UP001054252">
    <property type="component" value="Unassembled WGS sequence"/>
</dbReference>
<dbReference type="InterPro" id="IPR035979">
    <property type="entry name" value="RBD_domain_sf"/>
</dbReference>
<protein>
    <recommendedName>
        <fullName evidence="2">RRM domain-containing protein</fullName>
    </recommendedName>
</protein>
<feature type="compositionally biased region" description="Basic and acidic residues" evidence="1">
    <location>
        <begin position="273"/>
        <end position="285"/>
    </location>
</feature>
<feature type="compositionally biased region" description="Basic and acidic residues" evidence="1">
    <location>
        <begin position="100"/>
        <end position="110"/>
    </location>
</feature>
<dbReference type="SUPFAM" id="SSF54928">
    <property type="entry name" value="RNA-binding domain, RBD"/>
    <property type="match status" value="1"/>
</dbReference>
<sequence length="513" mass="58925">MWQTFKKYGKVLEIHCPEKRGKDGRRLGFVRFQDIRDESDLEQQLNQIWIGNWKLRANRPRFQRGEKDKGRRIEQQDNGHRIELERKNATREARTYVDVLKGDDERDKKQATKTPCSEDQKEEEEEESWVVNSDFGEIQVVADVKDVHNEDDEVAVKDWIEEQQSVIQILKQIHGSINVTSKSDDGQSEGQQIIQIEKVNREKSVEMEVDSFKIVNEKIGNENNGENSSLEDARMIGGSNEMVEHSNSNQKVKKKITSNESEEQIQKIHRPDKHMDRGEQKKRNGENSFYLIQTNGLMGSSLGPREEGRTNNAEGEVSMDVGLVNSQDVEDPRKVKKKVGFSINESHRDEELMEFWKGMESESESIREWMGRSERKMKKRNKRRSKSCASVYNNSTALESIVVGFKGKGKSAMLKMYKEQKVRFEPGPNREVVDDSIEDNGIQNCNRSNVMGLNRKGAKEMWEFAKSIGVTARRSEDELVQKLGKLEARDREAGKKEERQGAKGVAQGTSLPS</sequence>
<dbReference type="Gene3D" id="3.30.70.330">
    <property type="match status" value="1"/>
</dbReference>
<organism evidence="3 4">
    <name type="scientific">Rubroshorea leprosula</name>
    <dbReference type="NCBI Taxonomy" id="152421"/>
    <lineage>
        <taxon>Eukaryota</taxon>
        <taxon>Viridiplantae</taxon>
        <taxon>Streptophyta</taxon>
        <taxon>Embryophyta</taxon>
        <taxon>Tracheophyta</taxon>
        <taxon>Spermatophyta</taxon>
        <taxon>Magnoliopsida</taxon>
        <taxon>eudicotyledons</taxon>
        <taxon>Gunneridae</taxon>
        <taxon>Pentapetalae</taxon>
        <taxon>rosids</taxon>
        <taxon>malvids</taxon>
        <taxon>Malvales</taxon>
        <taxon>Dipterocarpaceae</taxon>
        <taxon>Rubroshorea</taxon>
    </lineage>
</organism>
<feature type="compositionally biased region" description="Basic and acidic residues" evidence="1">
    <location>
        <begin position="486"/>
        <end position="501"/>
    </location>
</feature>
<proteinExistence type="predicted"/>
<dbReference type="AlphaFoldDB" id="A0AAV5KD98"/>
<dbReference type="InterPro" id="IPR000504">
    <property type="entry name" value="RRM_dom"/>
</dbReference>
<comment type="caution">
    <text evidence="3">The sequence shown here is derived from an EMBL/GenBank/DDBJ whole genome shotgun (WGS) entry which is preliminary data.</text>
</comment>
<evidence type="ECO:0000256" key="1">
    <source>
        <dbReference type="SAM" id="MobiDB-lite"/>
    </source>
</evidence>
<feature type="compositionally biased region" description="Polar residues" evidence="1">
    <location>
        <begin position="286"/>
        <end position="298"/>
    </location>
</feature>
<feature type="region of interest" description="Disordered" evidence="1">
    <location>
        <begin position="100"/>
        <end position="128"/>
    </location>
</feature>
<feature type="domain" description="RRM" evidence="2">
    <location>
        <begin position="2"/>
        <end position="54"/>
    </location>
</feature>
<name>A0AAV5KD98_9ROSI</name>
<dbReference type="GO" id="GO:0003723">
    <property type="term" value="F:RNA binding"/>
    <property type="evidence" value="ECO:0007669"/>
    <property type="project" value="InterPro"/>
</dbReference>
<keyword evidence="4" id="KW-1185">Reference proteome</keyword>
<feature type="region of interest" description="Disordered" evidence="1">
    <location>
        <begin position="486"/>
        <end position="513"/>
    </location>
</feature>
<accession>A0AAV5KD98</accession>
<dbReference type="EMBL" id="BPVZ01000060">
    <property type="protein sequence ID" value="GKV22577.1"/>
    <property type="molecule type" value="Genomic_DNA"/>
</dbReference>
<evidence type="ECO:0000313" key="4">
    <source>
        <dbReference type="Proteomes" id="UP001054252"/>
    </source>
</evidence>
<dbReference type="InterPro" id="IPR012677">
    <property type="entry name" value="Nucleotide-bd_a/b_plait_sf"/>
</dbReference>
<evidence type="ECO:0000259" key="2">
    <source>
        <dbReference type="Pfam" id="PF00076"/>
    </source>
</evidence>